<evidence type="ECO:0000313" key="2">
    <source>
        <dbReference type="EMBL" id="QJA72918.1"/>
    </source>
</evidence>
<dbReference type="Gene3D" id="3.10.28.10">
    <property type="entry name" value="Homing endonucleases"/>
    <property type="match status" value="1"/>
</dbReference>
<dbReference type="EMBL" id="MT141298">
    <property type="protein sequence ID" value="QJA57902.1"/>
    <property type="molecule type" value="Genomic_DNA"/>
</dbReference>
<protein>
    <recommendedName>
        <fullName evidence="3">Homing endonuclease</fullName>
    </recommendedName>
</protein>
<evidence type="ECO:0008006" key="3">
    <source>
        <dbReference type="Google" id="ProtNLM"/>
    </source>
</evidence>
<proteinExistence type="predicted"/>
<dbReference type="InterPro" id="IPR027434">
    <property type="entry name" value="Homing_endonucl"/>
</dbReference>
<name>A0A6M3IN33_9ZZZZ</name>
<organism evidence="1">
    <name type="scientific">viral metagenome</name>
    <dbReference type="NCBI Taxonomy" id="1070528"/>
    <lineage>
        <taxon>unclassified sequences</taxon>
        <taxon>metagenomes</taxon>
        <taxon>organismal metagenomes</taxon>
    </lineage>
</organism>
<reference evidence="1" key="1">
    <citation type="submission" date="2020-03" db="EMBL/GenBank/DDBJ databases">
        <title>The deep terrestrial virosphere.</title>
        <authorList>
            <person name="Holmfeldt K."/>
            <person name="Nilsson E."/>
            <person name="Simone D."/>
            <person name="Lopez-Fernandez M."/>
            <person name="Wu X."/>
            <person name="de Brujin I."/>
            <person name="Lundin D."/>
            <person name="Andersson A."/>
            <person name="Bertilsson S."/>
            <person name="Dopson M."/>
        </authorList>
    </citation>
    <scope>NUCLEOTIDE SEQUENCE</scope>
    <source>
        <strain evidence="2">MM415A02562</strain>
        <strain evidence="1">MM415B01538</strain>
    </source>
</reference>
<dbReference type="SUPFAM" id="SSF55608">
    <property type="entry name" value="Homing endonucleases"/>
    <property type="match status" value="1"/>
</dbReference>
<dbReference type="EMBL" id="MT141988">
    <property type="protein sequence ID" value="QJA72918.1"/>
    <property type="molecule type" value="Genomic_DNA"/>
</dbReference>
<dbReference type="AlphaFoldDB" id="A0A6M3IN33"/>
<sequence length="181" mass="21075">MDNETISRERLAWLAGVIDSEGSLEVGWTNQYNKKKETINSKMMYCRIKVGNTDPRMIAEISSVFKLISVGFSFRTTKRIDREHWMLEIKTQGKGNCRKVLVSIYPYLKNKIDQAAKFLEIIQYRESVGYGGFRAVYSEDYKPLESNEILQRLIQELKDIKHNPPDPQRLTRVANRILVVD</sequence>
<evidence type="ECO:0000313" key="1">
    <source>
        <dbReference type="EMBL" id="QJA57902.1"/>
    </source>
</evidence>
<accession>A0A6M3IN33</accession>
<gene>
    <name evidence="2" type="ORF">MM415A02562_0005</name>
    <name evidence="1" type="ORF">MM415B01538_0009</name>
</gene>